<dbReference type="EMBL" id="HBUF01027273">
    <property type="protein sequence ID" value="CAG6613334.1"/>
    <property type="molecule type" value="Transcribed_RNA"/>
</dbReference>
<reference evidence="1" key="1">
    <citation type="submission" date="2021-05" db="EMBL/GenBank/DDBJ databases">
        <authorList>
            <person name="Alioto T."/>
            <person name="Alioto T."/>
            <person name="Gomez Garrido J."/>
        </authorList>
    </citation>
    <scope>NUCLEOTIDE SEQUENCE</scope>
</reference>
<name>A0A8D8LML3_9HEMI</name>
<proteinExistence type="predicted"/>
<dbReference type="AlphaFoldDB" id="A0A8D8LML3"/>
<evidence type="ECO:0000313" key="1">
    <source>
        <dbReference type="EMBL" id="CAG6613334.1"/>
    </source>
</evidence>
<accession>A0A8D8LML3</accession>
<protein>
    <submittedName>
        <fullName evidence="1">Uncharacterized protein</fullName>
    </submittedName>
</protein>
<organism evidence="1">
    <name type="scientific">Cacopsylla melanoneura</name>
    <dbReference type="NCBI Taxonomy" id="428564"/>
    <lineage>
        <taxon>Eukaryota</taxon>
        <taxon>Metazoa</taxon>
        <taxon>Ecdysozoa</taxon>
        <taxon>Arthropoda</taxon>
        <taxon>Hexapoda</taxon>
        <taxon>Insecta</taxon>
        <taxon>Pterygota</taxon>
        <taxon>Neoptera</taxon>
        <taxon>Paraneoptera</taxon>
        <taxon>Hemiptera</taxon>
        <taxon>Sternorrhyncha</taxon>
        <taxon>Psylloidea</taxon>
        <taxon>Psyllidae</taxon>
        <taxon>Psyllinae</taxon>
        <taxon>Cacopsylla</taxon>
    </lineage>
</organism>
<sequence length="139" mass="14740">MSYLTVVISLSLSILFSFLPSSFDFPFSSFLPLLPLFSPSLPNLFSLSSPSFLSLSLSLPPFSLSLSPLPFSPFSNKEKLLPDPSIGDAVLAEFPAPPRTDEVAAARPAEFPPGGAAAAAGVVEFPFSLCLCSCLCFFL</sequence>